<gene>
    <name evidence="6" type="ORF">EHV10_00540</name>
</gene>
<name>A0A3P3QZI0_9FIRM</name>
<dbReference type="EMBL" id="RRCO01000001">
    <property type="protein sequence ID" value="RRJ26554.1"/>
    <property type="molecule type" value="Genomic_DNA"/>
</dbReference>
<keyword evidence="4" id="KW-0904">Protein phosphatase</keyword>
<accession>A0A3P3QZI0</accession>
<evidence type="ECO:0000313" key="7">
    <source>
        <dbReference type="Proteomes" id="UP000272490"/>
    </source>
</evidence>
<comment type="similarity">
    <text evidence="1">Belongs to the metallo-dependent hydrolases superfamily. CpsB/CapC family.</text>
</comment>
<dbReference type="OrthoDB" id="9788539at2"/>
<comment type="catalytic activity">
    <reaction evidence="5">
        <text>O-phospho-L-tyrosyl-[protein] + H2O = L-tyrosyl-[protein] + phosphate</text>
        <dbReference type="Rhea" id="RHEA:10684"/>
        <dbReference type="Rhea" id="RHEA-COMP:10136"/>
        <dbReference type="Rhea" id="RHEA-COMP:20101"/>
        <dbReference type="ChEBI" id="CHEBI:15377"/>
        <dbReference type="ChEBI" id="CHEBI:43474"/>
        <dbReference type="ChEBI" id="CHEBI:46858"/>
        <dbReference type="ChEBI" id="CHEBI:61978"/>
        <dbReference type="EC" id="3.1.3.48"/>
    </reaction>
</comment>
<evidence type="ECO:0000256" key="2">
    <source>
        <dbReference type="ARBA" id="ARBA00013064"/>
    </source>
</evidence>
<organism evidence="6 7">
    <name type="scientific">Lachnoanaerobaculum gingivalis</name>
    <dbReference type="NCBI Taxonomy" id="2490855"/>
    <lineage>
        <taxon>Bacteria</taxon>
        <taxon>Bacillati</taxon>
        <taxon>Bacillota</taxon>
        <taxon>Clostridia</taxon>
        <taxon>Lachnospirales</taxon>
        <taxon>Lachnospiraceae</taxon>
        <taxon>Lachnoanaerobaculum</taxon>
    </lineage>
</organism>
<evidence type="ECO:0000256" key="4">
    <source>
        <dbReference type="ARBA" id="ARBA00022912"/>
    </source>
</evidence>
<dbReference type="PIRSF" id="PIRSF016557">
    <property type="entry name" value="Caps_synth_CpsB"/>
    <property type="match status" value="1"/>
</dbReference>
<dbReference type="Proteomes" id="UP000272490">
    <property type="component" value="Unassembled WGS sequence"/>
</dbReference>
<evidence type="ECO:0000256" key="3">
    <source>
        <dbReference type="ARBA" id="ARBA00022801"/>
    </source>
</evidence>
<keyword evidence="3" id="KW-0378">Hydrolase</keyword>
<evidence type="ECO:0000313" key="6">
    <source>
        <dbReference type="EMBL" id="RRJ26554.1"/>
    </source>
</evidence>
<dbReference type="PANTHER" id="PTHR39181">
    <property type="entry name" value="TYROSINE-PROTEIN PHOSPHATASE YWQE"/>
    <property type="match status" value="1"/>
</dbReference>
<reference evidence="6 7" key="1">
    <citation type="submission" date="2018-11" db="EMBL/GenBank/DDBJ databases">
        <title>Genome sequencing of Lachnoanaerobaculum sp. KCOM 2030 (= ChDC B114).</title>
        <authorList>
            <person name="Kook J.-K."/>
            <person name="Park S.-N."/>
            <person name="Lim Y.K."/>
        </authorList>
    </citation>
    <scope>NUCLEOTIDE SEQUENCE [LARGE SCALE GENOMIC DNA]</scope>
    <source>
        <strain evidence="6 7">KCOM 2030</strain>
    </source>
</reference>
<comment type="caution">
    <text evidence="6">The sequence shown here is derived from an EMBL/GenBank/DDBJ whole genome shotgun (WGS) entry which is preliminary data.</text>
</comment>
<sequence>MKDNEYLIDIHSHIVFDVDDGARNLEESLKLIDMAMGQGIKKIIATPHTMPNLKPEEIIEKINIIRSKIHERDMDCEIYTGQEIFYSGFAIEKIKKGEYLTLANSKYILVEFEPAASFSYLKRATRDIIFAGYIPILAHVERYICLRKPDRFTEIMAMGALFQMNYSSIKGGIFDIDAYWCKRQIKNGYISFMATDMHRIGGREPDIANALRWLSKGVEKHFREITYDNANNIILNK</sequence>
<evidence type="ECO:0000256" key="1">
    <source>
        <dbReference type="ARBA" id="ARBA00005750"/>
    </source>
</evidence>
<dbReference type="GO" id="GO:0004725">
    <property type="term" value="F:protein tyrosine phosphatase activity"/>
    <property type="evidence" value="ECO:0007669"/>
    <property type="project" value="UniProtKB-EC"/>
</dbReference>
<proteinExistence type="inferred from homology"/>
<dbReference type="InterPro" id="IPR016667">
    <property type="entry name" value="Caps_polysacc_synth_CpsB/CapC"/>
</dbReference>
<dbReference type="InterPro" id="IPR016195">
    <property type="entry name" value="Pol/histidinol_Pase-like"/>
</dbReference>
<protein>
    <recommendedName>
        <fullName evidence="2">protein-tyrosine-phosphatase</fullName>
        <ecNumber evidence="2">3.1.3.48</ecNumber>
    </recommendedName>
</protein>
<dbReference type="PANTHER" id="PTHR39181:SF1">
    <property type="entry name" value="TYROSINE-PROTEIN PHOSPHATASE YWQE"/>
    <property type="match status" value="1"/>
</dbReference>
<dbReference type="Gene3D" id="3.20.20.140">
    <property type="entry name" value="Metal-dependent hydrolases"/>
    <property type="match status" value="1"/>
</dbReference>
<keyword evidence="7" id="KW-1185">Reference proteome</keyword>
<dbReference type="AlphaFoldDB" id="A0A3P3QZI0"/>
<dbReference type="GO" id="GO:0030145">
    <property type="term" value="F:manganese ion binding"/>
    <property type="evidence" value="ECO:0007669"/>
    <property type="project" value="InterPro"/>
</dbReference>
<evidence type="ECO:0000256" key="5">
    <source>
        <dbReference type="ARBA" id="ARBA00051722"/>
    </source>
</evidence>
<dbReference type="RefSeq" id="WP_128672935.1">
    <property type="nucleotide sequence ID" value="NZ_CP124777.1"/>
</dbReference>
<dbReference type="EC" id="3.1.3.48" evidence="2"/>
<dbReference type="Pfam" id="PF19567">
    <property type="entry name" value="CpsB_CapC"/>
    <property type="match status" value="1"/>
</dbReference>
<dbReference type="SUPFAM" id="SSF89550">
    <property type="entry name" value="PHP domain-like"/>
    <property type="match status" value="1"/>
</dbReference>